<organism evidence="1 2">
    <name type="scientific">Athelia psychrophila</name>
    <dbReference type="NCBI Taxonomy" id="1759441"/>
    <lineage>
        <taxon>Eukaryota</taxon>
        <taxon>Fungi</taxon>
        <taxon>Dikarya</taxon>
        <taxon>Basidiomycota</taxon>
        <taxon>Agaricomycotina</taxon>
        <taxon>Agaricomycetes</taxon>
        <taxon>Agaricomycetidae</taxon>
        <taxon>Atheliales</taxon>
        <taxon>Atheliaceae</taxon>
        <taxon>Athelia</taxon>
    </lineage>
</organism>
<reference evidence="1 2" key="1">
    <citation type="journal article" date="2016" name="Mol. Biol. Evol.">
        <title>Comparative Genomics of Early-Diverging Mushroom-Forming Fungi Provides Insights into the Origins of Lignocellulose Decay Capabilities.</title>
        <authorList>
            <person name="Nagy L.G."/>
            <person name="Riley R."/>
            <person name="Tritt A."/>
            <person name="Adam C."/>
            <person name="Daum C."/>
            <person name="Floudas D."/>
            <person name="Sun H."/>
            <person name="Yadav J.S."/>
            <person name="Pangilinan J."/>
            <person name="Larsson K.H."/>
            <person name="Matsuura K."/>
            <person name="Barry K."/>
            <person name="Labutti K."/>
            <person name="Kuo R."/>
            <person name="Ohm R.A."/>
            <person name="Bhattacharya S.S."/>
            <person name="Shirouzu T."/>
            <person name="Yoshinaga Y."/>
            <person name="Martin F.M."/>
            <person name="Grigoriev I.V."/>
            <person name="Hibbett D.S."/>
        </authorList>
    </citation>
    <scope>NUCLEOTIDE SEQUENCE [LARGE SCALE GENOMIC DNA]</scope>
    <source>
        <strain evidence="1 2">CBS 109695</strain>
    </source>
</reference>
<dbReference type="OrthoDB" id="3234307at2759"/>
<name>A0A166QGC1_9AGAM</name>
<sequence length="147" mass="16955">DGHRNSVNPDWEATTGLAHDNQTDILLAGLDEDSTKLRERFTEEPIFLQVIDALWDLDKGKTVREKRRARHRALGYWIEGGKLWRLGDGKSTRAKPRKECVSQAEAVELARSEHLSKGHWHRDLIKKQLMDRFCSPRLDKSIMTALL</sequence>
<evidence type="ECO:0000313" key="1">
    <source>
        <dbReference type="EMBL" id="KZP27118.1"/>
    </source>
</evidence>
<feature type="non-terminal residue" evidence="1">
    <location>
        <position position="1"/>
    </location>
</feature>
<keyword evidence="2" id="KW-1185">Reference proteome</keyword>
<dbReference type="EMBL" id="KV417510">
    <property type="protein sequence ID" value="KZP27118.1"/>
    <property type="molecule type" value="Genomic_DNA"/>
</dbReference>
<protein>
    <submittedName>
        <fullName evidence="1">Uncharacterized protein</fullName>
    </submittedName>
</protein>
<feature type="non-terminal residue" evidence="1">
    <location>
        <position position="147"/>
    </location>
</feature>
<proteinExistence type="predicted"/>
<accession>A0A166QGC1</accession>
<dbReference type="Proteomes" id="UP000076532">
    <property type="component" value="Unassembled WGS sequence"/>
</dbReference>
<dbReference type="STRING" id="436010.A0A166QGC1"/>
<gene>
    <name evidence="1" type="ORF">FIBSPDRAFT_718340</name>
</gene>
<evidence type="ECO:0000313" key="2">
    <source>
        <dbReference type="Proteomes" id="UP000076532"/>
    </source>
</evidence>
<dbReference type="AlphaFoldDB" id="A0A166QGC1"/>